<dbReference type="PANTHER" id="PTHR43537:SF24">
    <property type="entry name" value="GLUCONATE OPERON TRANSCRIPTIONAL REPRESSOR"/>
    <property type="match status" value="1"/>
</dbReference>
<dbReference type="AlphaFoldDB" id="A0AB36ICQ3"/>
<sequence length="242" mass="27428">MSINPHAKVIKPDPRKTDQVYAQIRHEIENGTLPPGQRMSEVWLVEHTGASRTPVRDALRRLAADELVILEPRQAPMVTPLSLQTIRDLFEFRRVVEVAALENISSRVSNSPEIQEQFGQLSTKFNKLLDSSTNENFQTDFRDLTSNFDELVSRYCNNQFLEKSISSLKPHTTRLRLIAHADHDRLRQSITEHIDMCNAVTAGDLRTAGAACRQHLIHVEQSILNALITGNSPFLNSIDLRN</sequence>
<reference evidence="5 6" key="1">
    <citation type="submission" date="2015-12" db="EMBL/GenBank/DDBJ databases">
        <title>Genome sequence of Corynebacterium AS 1.542.</title>
        <authorList>
            <person name="Yang J."/>
            <person name="Yang S."/>
        </authorList>
    </citation>
    <scope>NUCLEOTIDE SEQUENCE [LARGE SCALE GENOMIC DNA]</scope>
    <source>
        <strain evidence="5 6">AS 1.542</strain>
    </source>
</reference>
<evidence type="ECO:0000256" key="3">
    <source>
        <dbReference type="ARBA" id="ARBA00023163"/>
    </source>
</evidence>
<keyword evidence="1" id="KW-0805">Transcription regulation</keyword>
<dbReference type="PROSITE" id="PS50949">
    <property type="entry name" value="HTH_GNTR"/>
    <property type="match status" value="1"/>
</dbReference>
<comment type="caution">
    <text evidence="5">The sequence shown here is derived from an EMBL/GenBank/DDBJ whole genome shotgun (WGS) entry which is preliminary data.</text>
</comment>
<dbReference type="RefSeq" id="WP_003854681.1">
    <property type="nucleotide sequence ID" value="NZ_JAAOYN010000001.1"/>
</dbReference>
<dbReference type="InterPro" id="IPR000524">
    <property type="entry name" value="Tscrpt_reg_HTH_GntR"/>
</dbReference>
<dbReference type="CDD" id="cd07377">
    <property type="entry name" value="WHTH_GntR"/>
    <property type="match status" value="1"/>
</dbReference>
<dbReference type="GO" id="GO:0003700">
    <property type="term" value="F:DNA-binding transcription factor activity"/>
    <property type="evidence" value="ECO:0007669"/>
    <property type="project" value="InterPro"/>
</dbReference>
<dbReference type="SMART" id="SM00345">
    <property type="entry name" value="HTH_GNTR"/>
    <property type="match status" value="1"/>
</dbReference>
<evidence type="ECO:0000313" key="6">
    <source>
        <dbReference type="Proteomes" id="UP000186091"/>
    </source>
</evidence>
<dbReference type="InterPro" id="IPR036388">
    <property type="entry name" value="WH-like_DNA-bd_sf"/>
</dbReference>
<name>A0AB36ICQ3_CORGT</name>
<dbReference type="Gene3D" id="1.20.120.530">
    <property type="entry name" value="GntR ligand-binding domain-like"/>
    <property type="match status" value="1"/>
</dbReference>
<dbReference type="SUPFAM" id="SSF48008">
    <property type="entry name" value="GntR ligand-binding domain-like"/>
    <property type="match status" value="1"/>
</dbReference>
<evidence type="ECO:0000259" key="4">
    <source>
        <dbReference type="PROSITE" id="PS50949"/>
    </source>
</evidence>
<dbReference type="InterPro" id="IPR011711">
    <property type="entry name" value="GntR_C"/>
</dbReference>
<organism evidence="5 6">
    <name type="scientific">Corynebacterium glutamicum</name>
    <name type="common">Brevibacterium saccharolyticum</name>
    <dbReference type="NCBI Taxonomy" id="1718"/>
    <lineage>
        <taxon>Bacteria</taxon>
        <taxon>Bacillati</taxon>
        <taxon>Actinomycetota</taxon>
        <taxon>Actinomycetes</taxon>
        <taxon>Mycobacteriales</taxon>
        <taxon>Corynebacteriaceae</taxon>
        <taxon>Corynebacterium</taxon>
    </lineage>
</organism>
<dbReference type="EMBL" id="LOQT01000020">
    <property type="protein sequence ID" value="OKX80319.1"/>
    <property type="molecule type" value="Genomic_DNA"/>
</dbReference>
<gene>
    <name evidence="5" type="ORF">AUP69_09635</name>
</gene>
<dbReference type="Pfam" id="PF00392">
    <property type="entry name" value="GntR"/>
    <property type="match status" value="1"/>
</dbReference>
<protein>
    <submittedName>
        <fullName evidence="5">GntR family transcriptional regulator</fullName>
    </submittedName>
</protein>
<dbReference type="Pfam" id="PF07729">
    <property type="entry name" value="FCD"/>
    <property type="match status" value="1"/>
</dbReference>
<feature type="domain" description="HTH gntR-type" evidence="4">
    <location>
        <begin position="14"/>
        <end position="81"/>
    </location>
</feature>
<keyword evidence="2" id="KW-0238">DNA-binding</keyword>
<keyword evidence="3" id="KW-0804">Transcription</keyword>
<dbReference type="SUPFAM" id="SSF46785">
    <property type="entry name" value="Winged helix' DNA-binding domain"/>
    <property type="match status" value="1"/>
</dbReference>
<evidence type="ECO:0000256" key="2">
    <source>
        <dbReference type="ARBA" id="ARBA00023125"/>
    </source>
</evidence>
<dbReference type="Proteomes" id="UP000186091">
    <property type="component" value="Unassembled WGS sequence"/>
</dbReference>
<dbReference type="GO" id="GO:0003677">
    <property type="term" value="F:DNA binding"/>
    <property type="evidence" value="ECO:0007669"/>
    <property type="project" value="UniProtKB-KW"/>
</dbReference>
<evidence type="ECO:0000313" key="5">
    <source>
        <dbReference type="EMBL" id="OKX80319.1"/>
    </source>
</evidence>
<accession>A0AB36ICQ3</accession>
<dbReference type="InterPro" id="IPR036390">
    <property type="entry name" value="WH_DNA-bd_sf"/>
</dbReference>
<evidence type="ECO:0000256" key="1">
    <source>
        <dbReference type="ARBA" id="ARBA00023015"/>
    </source>
</evidence>
<proteinExistence type="predicted"/>
<dbReference type="Gene3D" id="1.10.10.10">
    <property type="entry name" value="Winged helix-like DNA-binding domain superfamily/Winged helix DNA-binding domain"/>
    <property type="match status" value="1"/>
</dbReference>
<dbReference type="InterPro" id="IPR008920">
    <property type="entry name" value="TF_FadR/GntR_C"/>
</dbReference>
<dbReference type="PANTHER" id="PTHR43537">
    <property type="entry name" value="TRANSCRIPTIONAL REGULATOR, GNTR FAMILY"/>
    <property type="match status" value="1"/>
</dbReference>
<dbReference type="SMART" id="SM00895">
    <property type="entry name" value="FCD"/>
    <property type="match status" value="1"/>
</dbReference>